<dbReference type="AlphaFoldDB" id="A0A8B8B470"/>
<keyword evidence="1" id="KW-0812">Transmembrane</keyword>
<keyword evidence="1" id="KW-0472">Membrane</keyword>
<dbReference type="Pfam" id="PF08592">
    <property type="entry name" value="Anthrone_oxy"/>
    <property type="match status" value="1"/>
</dbReference>
<organism evidence="2 3">
    <name type="scientific">Crassostrea virginica</name>
    <name type="common">Eastern oyster</name>
    <dbReference type="NCBI Taxonomy" id="6565"/>
    <lineage>
        <taxon>Eukaryota</taxon>
        <taxon>Metazoa</taxon>
        <taxon>Spiralia</taxon>
        <taxon>Lophotrochozoa</taxon>
        <taxon>Mollusca</taxon>
        <taxon>Bivalvia</taxon>
        <taxon>Autobranchia</taxon>
        <taxon>Pteriomorphia</taxon>
        <taxon>Ostreida</taxon>
        <taxon>Ostreoidea</taxon>
        <taxon>Ostreidae</taxon>
        <taxon>Crassostrea</taxon>
    </lineage>
</organism>
<evidence type="ECO:0000313" key="3">
    <source>
        <dbReference type="RefSeq" id="XP_022298205.1"/>
    </source>
</evidence>
<sequence length="159" mass="17991">MNKQCLVDAGAYTALGCVSIFCGSAYYVNFVQTPAMMAVKDTKAVRDLWKEMFLRAKVYQSGFALSSAALSTALGFHESSQYRWLWFGSAAALIAVVPWTFIVMMPDIKRLLEDDVVEKEGEKWVRDKISLWSRRHGVRTFLSDVSINLIIAAIYMTRM</sequence>
<dbReference type="GeneID" id="111107334"/>
<protein>
    <submittedName>
        <fullName evidence="3">Uncharacterized protein LOC111107334</fullName>
    </submittedName>
</protein>
<name>A0A8B8B470_CRAVI</name>
<dbReference type="PANTHER" id="PTHR36535:SF1">
    <property type="entry name" value="DUF1772 DOMAIN-CONTAINING PROTEIN"/>
    <property type="match status" value="1"/>
</dbReference>
<evidence type="ECO:0000313" key="2">
    <source>
        <dbReference type="Proteomes" id="UP000694844"/>
    </source>
</evidence>
<feature type="transmembrane region" description="Helical" evidence="1">
    <location>
        <begin position="58"/>
        <end position="77"/>
    </location>
</feature>
<reference evidence="3" key="1">
    <citation type="submission" date="2025-08" db="UniProtKB">
        <authorList>
            <consortium name="RefSeq"/>
        </authorList>
    </citation>
    <scope>IDENTIFICATION</scope>
    <source>
        <tissue evidence="3">Whole sample</tissue>
    </source>
</reference>
<proteinExistence type="predicted"/>
<feature type="transmembrane region" description="Helical" evidence="1">
    <location>
        <begin position="12"/>
        <end position="30"/>
    </location>
</feature>
<dbReference type="KEGG" id="cvn:111107334"/>
<accession>A0A8B8B470</accession>
<evidence type="ECO:0000256" key="1">
    <source>
        <dbReference type="SAM" id="Phobius"/>
    </source>
</evidence>
<dbReference type="InterPro" id="IPR013901">
    <property type="entry name" value="Anthrone_oxy"/>
</dbReference>
<feature type="transmembrane region" description="Helical" evidence="1">
    <location>
        <begin position="83"/>
        <end position="104"/>
    </location>
</feature>
<keyword evidence="1" id="KW-1133">Transmembrane helix</keyword>
<gene>
    <name evidence="3" type="primary">LOC111107334</name>
</gene>
<dbReference type="Proteomes" id="UP000694844">
    <property type="component" value="Chromosome 8"/>
</dbReference>
<dbReference type="PANTHER" id="PTHR36535">
    <property type="entry name" value="YALI0E30327P"/>
    <property type="match status" value="1"/>
</dbReference>
<keyword evidence="2" id="KW-1185">Reference proteome</keyword>
<dbReference type="OrthoDB" id="5954308at2759"/>
<dbReference type="RefSeq" id="XP_022298205.1">
    <property type="nucleotide sequence ID" value="XM_022442497.1"/>
</dbReference>